<reference evidence="4 5" key="1">
    <citation type="journal article" date="2024" name="Plant J.">
        <title>Genome sequences and population genomics reveal climatic adaptation and genomic divergence between two closely related sweetgum species.</title>
        <authorList>
            <person name="Xu W.Q."/>
            <person name="Ren C.Q."/>
            <person name="Zhang X.Y."/>
            <person name="Comes H.P."/>
            <person name="Liu X.H."/>
            <person name="Li Y.G."/>
            <person name="Kettle C.J."/>
            <person name="Jalonen R."/>
            <person name="Gaisberger H."/>
            <person name="Ma Y.Z."/>
            <person name="Qiu Y.X."/>
        </authorList>
    </citation>
    <scope>NUCLEOTIDE SEQUENCE [LARGE SCALE GENOMIC DNA]</scope>
    <source>
        <strain evidence="4">Hangzhou</strain>
    </source>
</reference>
<comment type="caution">
    <text evidence="4">The sequence shown here is derived from an EMBL/GenBank/DDBJ whole genome shotgun (WGS) entry which is preliminary data.</text>
</comment>
<dbReference type="GO" id="GO:0010087">
    <property type="term" value="P:phloem or xylem histogenesis"/>
    <property type="evidence" value="ECO:0007669"/>
    <property type="project" value="TreeGrafter"/>
</dbReference>
<sequence length="341" mass="36980">MDGSCLIGGTEIILFSQNLLSPQYDNSSSEEHEEKLEVKETKEGTAPSNRKIVNKVDNVWAWLTGQKSAPSGLPMHTPLNNNWLKDLNKWFKGKSLASLLRCHKGKKKEEVRLSRAKVHAALSVARLAAAVAGFSANNSSEEVQHINHMITKGALEWDNNMSAIVATAAALVAAVCAEAAESAGAHRSHVASVINSGLATQTPTEMITLTASAATCLRGAATLNSRAMADAYFPKNQQLLKLGAQLSVLMPSGKMMKPLLLEFSAHITSCYTSVHHPQINDQTTSFMDKIMTAIGEPKGARGYYLLSLKTSNGDIKLLFEHEKQSTVWITTISNLLQMHNS</sequence>
<evidence type="ECO:0000259" key="3">
    <source>
        <dbReference type="Pfam" id="PF08458"/>
    </source>
</evidence>
<dbReference type="InterPro" id="IPR013666">
    <property type="entry name" value="PH_pln"/>
</dbReference>
<gene>
    <name evidence="4" type="ORF">L1049_001700</name>
</gene>
<organism evidence="4 5">
    <name type="scientific">Liquidambar formosana</name>
    <name type="common">Formosan gum</name>
    <dbReference type="NCBI Taxonomy" id="63359"/>
    <lineage>
        <taxon>Eukaryota</taxon>
        <taxon>Viridiplantae</taxon>
        <taxon>Streptophyta</taxon>
        <taxon>Embryophyta</taxon>
        <taxon>Tracheophyta</taxon>
        <taxon>Spermatophyta</taxon>
        <taxon>Magnoliopsida</taxon>
        <taxon>eudicotyledons</taxon>
        <taxon>Gunneridae</taxon>
        <taxon>Pentapetalae</taxon>
        <taxon>Saxifragales</taxon>
        <taxon>Altingiaceae</taxon>
        <taxon>Liquidambar</taxon>
    </lineage>
</organism>
<dbReference type="AlphaFoldDB" id="A0AAP0N4Y9"/>
<dbReference type="InterPro" id="IPR008546">
    <property type="entry name" value="VAN3-bd-like_auxin_canal"/>
</dbReference>
<dbReference type="EMBL" id="JBBPBK010000386">
    <property type="protein sequence ID" value="KAK9265476.1"/>
    <property type="molecule type" value="Genomic_DNA"/>
</dbReference>
<evidence type="ECO:0000259" key="2">
    <source>
        <dbReference type="Pfam" id="PF05703"/>
    </source>
</evidence>
<evidence type="ECO:0000313" key="5">
    <source>
        <dbReference type="Proteomes" id="UP001415857"/>
    </source>
</evidence>
<dbReference type="InterPro" id="IPR040269">
    <property type="entry name" value="VAB"/>
</dbReference>
<feature type="compositionally biased region" description="Basic and acidic residues" evidence="1">
    <location>
        <begin position="29"/>
        <end position="43"/>
    </location>
</feature>
<dbReference type="PANTHER" id="PTHR31351">
    <property type="entry name" value="EXPRESSED PROTEIN"/>
    <property type="match status" value="1"/>
</dbReference>
<keyword evidence="5" id="KW-1185">Reference proteome</keyword>
<dbReference type="Proteomes" id="UP001415857">
    <property type="component" value="Unassembled WGS sequence"/>
</dbReference>
<protein>
    <recommendedName>
        <fullName evidence="6">VAN3-binding protein-like auxin canalisation domain-containing protein</fullName>
    </recommendedName>
</protein>
<dbReference type="Pfam" id="PF05703">
    <property type="entry name" value="Auxin_canalis"/>
    <property type="match status" value="1"/>
</dbReference>
<accession>A0AAP0N4Y9</accession>
<dbReference type="PANTHER" id="PTHR31351:SF30">
    <property type="entry name" value="VAN3-BINDING PROTEIN-LIKE"/>
    <property type="match status" value="1"/>
</dbReference>
<feature type="domain" description="Pleckstrin-like plant" evidence="3">
    <location>
        <begin position="300"/>
        <end position="338"/>
    </location>
</feature>
<name>A0AAP0N4Y9_LIQFO</name>
<evidence type="ECO:0008006" key="6">
    <source>
        <dbReference type="Google" id="ProtNLM"/>
    </source>
</evidence>
<dbReference type="GO" id="GO:0010305">
    <property type="term" value="P:leaf vascular tissue pattern formation"/>
    <property type="evidence" value="ECO:0007669"/>
    <property type="project" value="TreeGrafter"/>
</dbReference>
<dbReference type="GO" id="GO:0009734">
    <property type="term" value="P:auxin-activated signaling pathway"/>
    <property type="evidence" value="ECO:0007669"/>
    <property type="project" value="TreeGrafter"/>
</dbReference>
<proteinExistence type="predicted"/>
<dbReference type="Pfam" id="PF08458">
    <property type="entry name" value="PH_2"/>
    <property type="match status" value="1"/>
</dbReference>
<evidence type="ECO:0000256" key="1">
    <source>
        <dbReference type="SAM" id="MobiDB-lite"/>
    </source>
</evidence>
<evidence type="ECO:0000313" key="4">
    <source>
        <dbReference type="EMBL" id="KAK9265476.1"/>
    </source>
</evidence>
<feature type="region of interest" description="Disordered" evidence="1">
    <location>
        <begin position="24"/>
        <end position="46"/>
    </location>
</feature>
<feature type="domain" description="VAN3-binding protein-like auxin canalisation" evidence="2">
    <location>
        <begin position="34"/>
        <end position="229"/>
    </location>
</feature>